<evidence type="ECO:0000259" key="2">
    <source>
        <dbReference type="Pfam" id="PF01156"/>
    </source>
</evidence>
<evidence type="ECO:0000313" key="3">
    <source>
        <dbReference type="EMBL" id="KAA2371731.1"/>
    </source>
</evidence>
<name>A0A5B3GDT7_9BACT</name>
<dbReference type="GO" id="GO:0016799">
    <property type="term" value="F:hydrolase activity, hydrolyzing N-glycosyl compounds"/>
    <property type="evidence" value="ECO:0007669"/>
    <property type="project" value="InterPro"/>
</dbReference>
<organism evidence="3 4">
    <name type="scientific">Alistipes shahii</name>
    <dbReference type="NCBI Taxonomy" id="328814"/>
    <lineage>
        <taxon>Bacteria</taxon>
        <taxon>Pseudomonadati</taxon>
        <taxon>Bacteroidota</taxon>
        <taxon>Bacteroidia</taxon>
        <taxon>Bacteroidales</taxon>
        <taxon>Rikenellaceae</taxon>
        <taxon>Alistipes</taxon>
    </lineage>
</organism>
<dbReference type="PANTHER" id="PTHR43264:SF1">
    <property type="entry name" value="INOSINE_URIDINE-PREFERRING NUCLEOSIDE HYDROLASE DOMAIN-CONTAINING PROTEIN"/>
    <property type="match status" value="1"/>
</dbReference>
<dbReference type="PROSITE" id="PS51257">
    <property type="entry name" value="PROKAR_LIPOPROTEIN"/>
    <property type="match status" value="1"/>
</dbReference>
<evidence type="ECO:0000313" key="4">
    <source>
        <dbReference type="Proteomes" id="UP000323567"/>
    </source>
</evidence>
<dbReference type="RefSeq" id="WP_147619825.1">
    <property type="nucleotide sequence ID" value="NZ_CAUATG010000026.1"/>
</dbReference>
<keyword evidence="1" id="KW-0732">Signal</keyword>
<gene>
    <name evidence="3" type="ORF">F2Y13_02780</name>
</gene>
<dbReference type="PANTHER" id="PTHR43264">
    <property type="match status" value="1"/>
</dbReference>
<feature type="domain" description="Inosine/uridine-preferring nucleoside hydrolase" evidence="2">
    <location>
        <begin position="33"/>
        <end position="300"/>
    </location>
</feature>
<comment type="caution">
    <text evidence="3">The sequence shown here is derived from an EMBL/GenBank/DDBJ whole genome shotgun (WGS) entry which is preliminary data.</text>
</comment>
<dbReference type="InterPro" id="IPR036452">
    <property type="entry name" value="Ribo_hydro-like"/>
</dbReference>
<keyword evidence="3" id="KW-0378">Hydrolase</keyword>
<proteinExistence type="predicted"/>
<protein>
    <submittedName>
        <fullName evidence="3">Nucleoside hydrolase</fullName>
    </submittedName>
</protein>
<dbReference type="InterPro" id="IPR001910">
    <property type="entry name" value="Inosine/uridine_hydrolase_dom"/>
</dbReference>
<accession>A0A5B3GDT7</accession>
<dbReference type="SUPFAM" id="SSF53590">
    <property type="entry name" value="Nucleoside hydrolase"/>
    <property type="match status" value="1"/>
</dbReference>
<dbReference type="EMBL" id="VVXK01000002">
    <property type="protein sequence ID" value="KAA2371731.1"/>
    <property type="molecule type" value="Genomic_DNA"/>
</dbReference>
<feature type="signal peptide" evidence="1">
    <location>
        <begin position="1"/>
        <end position="24"/>
    </location>
</feature>
<reference evidence="3 4" key="1">
    <citation type="journal article" date="2019" name="Nat. Med.">
        <title>A library of human gut bacterial isolates paired with longitudinal multiomics data enables mechanistic microbiome research.</title>
        <authorList>
            <person name="Poyet M."/>
            <person name="Groussin M."/>
            <person name="Gibbons S.M."/>
            <person name="Avila-Pacheco J."/>
            <person name="Jiang X."/>
            <person name="Kearney S.M."/>
            <person name="Perrotta A.R."/>
            <person name="Berdy B."/>
            <person name="Zhao S."/>
            <person name="Lieberman T.D."/>
            <person name="Swanson P.K."/>
            <person name="Smith M."/>
            <person name="Roesemann S."/>
            <person name="Alexander J.E."/>
            <person name="Rich S.A."/>
            <person name="Livny J."/>
            <person name="Vlamakis H."/>
            <person name="Clish C."/>
            <person name="Bullock K."/>
            <person name="Deik A."/>
            <person name="Scott J."/>
            <person name="Pierce K.A."/>
            <person name="Xavier R.J."/>
            <person name="Alm E.J."/>
        </authorList>
    </citation>
    <scope>NUCLEOTIDE SEQUENCE [LARGE SCALE GENOMIC DNA]</scope>
    <source>
        <strain evidence="3 4">BIOML-A2</strain>
    </source>
</reference>
<dbReference type="Pfam" id="PF01156">
    <property type="entry name" value="IU_nuc_hydro"/>
    <property type="match status" value="1"/>
</dbReference>
<evidence type="ECO:0000256" key="1">
    <source>
        <dbReference type="SAM" id="SignalP"/>
    </source>
</evidence>
<dbReference type="Gene3D" id="3.90.245.10">
    <property type="entry name" value="Ribonucleoside hydrolase-like"/>
    <property type="match status" value="1"/>
</dbReference>
<dbReference type="AlphaFoldDB" id="A0A5B3GDT7"/>
<feature type="chain" id="PRO_5023139524" evidence="1">
    <location>
        <begin position="25"/>
        <end position="342"/>
    </location>
</feature>
<sequence>MKTSLLPAAAALLLAGTGCGSRSAAPAPEPIRLIVETDMGNDIDDALAFDLIYKAMDDGRVDLLAIGNHKLSPTATDYIDILNTWYGYPDIPLAQSPTPVLNDHAPDYTAAVCAMTREDGSPAFARSKTPEQIEDPVTLYRRTLAAQPDRSVTVLSLGFATELAKLLDSPADDISPLTGRELVARKVKTLSIMAGSYGEKQRAEFNVVNDIPAMRKLFAEWDTPIVQNPFELGKQVMYPGAAIENDFGWAKLHPVVEGYKNYHKMPYDRASWDLLSVVYLLHPEYFTESEPGTVAVDDKGFTNFSPGPDGRHRWLTATPEQLTRLRDCIVRTTTRAPKHTEL</sequence>
<dbReference type="Proteomes" id="UP000323567">
    <property type="component" value="Unassembled WGS sequence"/>
</dbReference>